<dbReference type="PANTHER" id="PTHR24056">
    <property type="entry name" value="CELL DIVISION PROTEIN KINASE"/>
    <property type="match status" value="1"/>
</dbReference>
<dbReference type="PANTHER" id="PTHR24056:SF221">
    <property type="entry name" value="OS02G0304500 PROTEIN"/>
    <property type="match status" value="1"/>
</dbReference>
<dbReference type="GO" id="GO:0032968">
    <property type="term" value="P:positive regulation of transcription elongation by RNA polymerase II"/>
    <property type="evidence" value="ECO:0007669"/>
    <property type="project" value="TreeGrafter"/>
</dbReference>
<dbReference type="InterPro" id="IPR000719">
    <property type="entry name" value="Prot_kinase_dom"/>
</dbReference>
<dbReference type="PROSITE" id="PS50011">
    <property type="entry name" value="PROTEIN_KINASE_DOM"/>
    <property type="match status" value="1"/>
</dbReference>
<evidence type="ECO:0000313" key="6">
    <source>
        <dbReference type="Proteomes" id="UP000807159"/>
    </source>
</evidence>
<dbReference type="Pfam" id="PF00069">
    <property type="entry name" value="Pkinase"/>
    <property type="match status" value="1"/>
</dbReference>
<dbReference type="EMBL" id="JACEGQ020000005">
    <property type="protein sequence ID" value="KAH8507911.1"/>
    <property type="molecule type" value="Genomic_DNA"/>
</dbReference>
<dbReference type="GO" id="GO:0005524">
    <property type="term" value="F:ATP binding"/>
    <property type="evidence" value="ECO:0007669"/>
    <property type="project" value="UniProtKB-KW"/>
</dbReference>
<protein>
    <recommendedName>
        <fullName evidence="4">Protein kinase domain-containing protein</fullName>
    </recommendedName>
</protein>
<evidence type="ECO:0000313" key="5">
    <source>
        <dbReference type="EMBL" id="KAH8507911.1"/>
    </source>
</evidence>
<keyword evidence="6" id="KW-1185">Reference proteome</keyword>
<name>A0A8T2YSC1_POPDE</name>
<keyword evidence="1" id="KW-0547">Nucleotide-binding</keyword>
<evidence type="ECO:0000256" key="3">
    <source>
        <dbReference type="SAM" id="MobiDB-lite"/>
    </source>
</evidence>
<gene>
    <name evidence="5" type="ORF">H0E87_010166</name>
</gene>
<feature type="compositionally biased region" description="Polar residues" evidence="3">
    <location>
        <begin position="1"/>
        <end position="17"/>
    </location>
</feature>
<dbReference type="InterPro" id="IPR050108">
    <property type="entry name" value="CDK"/>
</dbReference>
<dbReference type="AlphaFoldDB" id="A0A8T2YSC1"/>
<organism evidence="5 6">
    <name type="scientific">Populus deltoides</name>
    <name type="common">Eastern poplar</name>
    <name type="synonym">Eastern cottonwood</name>
    <dbReference type="NCBI Taxonomy" id="3696"/>
    <lineage>
        <taxon>Eukaryota</taxon>
        <taxon>Viridiplantae</taxon>
        <taxon>Streptophyta</taxon>
        <taxon>Embryophyta</taxon>
        <taxon>Tracheophyta</taxon>
        <taxon>Spermatophyta</taxon>
        <taxon>Magnoliopsida</taxon>
        <taxon>eudicotyledons</taxon>
        <taxon>Gunneridae</taxon>
        <taxon>Pentapetalae</taxon>
        <taxon>rosids</taxon>
        <taxon>fabids</taxon>
        <taxon>Malpighiales</taxon>
        <taxon>Salicaceae</taxon>
        <taxon>Saliceae</taxon>
        <taxon>Populus</taxon>
    </lineage>
</organism>
<feature type="compositionally biased region" description="Basic and acidic residues" evidence="3">
    <location>
        <begin position="18"/>
        <end position="33"/>
    </location>
</feature>
<accession>A0A8T2YSC1</accession>
<dbReference type="InterPro" id="IPR011009">
    <property type="entry name" value="Kinase-like_dom_sf"/>
</dbReference>
<dbReference type="Gene3D" id="3.30.200.20">
    <property type="entry name" value="Phosphorylase Kinase, domain 1"/>
    <property type="match status" value="1"/>
</dbReference>
<keyword evidence="2" id="KW-0067">ATP-binding</keyword>
<reference evidence="5" key="1">
    <citation type="journal article" date="2021" name="J. Hered.">
        <title>Genome Assembly of Salicaceae Populus deltoides (Eastern Cottonwood) I-69 Based on Nanopore Sequencing and Hi-C Technologies.</title>
        <authorList>
            <person name="Bai S."/>
            <person name="Wu H."/>
            <person name="Zhang J."/>
            <person name="Pan Z."/>
            <person name="Zhao W."/>
            <person name="Li Z."/>
            <person name="Tong C."/>
        </authorList>
    </citation>
    <scope>NUCLEOTIDE SEQUENCE</scope>
    <source>
        <tissue evidence="5">Leaf</tissue>
    </source>
</reference>
<feature type="region of interest" description="Disordered" evidence="3">
    <location>
        <begin position="1"/>
        <end position="45"/>
    </location>
</feature>
<comment type="caution">
    <text evidence="5">The sequence shown here is derived from an EMBL/GenBank/DDBJ whole genome shotgun (WGS) entry which is preliminary data.</text>
</comment>
<evidence type="ECO:0000256" key="2">
    <source>
        <dbReference type="ARBA" id="ARBA00022840"/>
    </source>
</evidence>
<dbReference type="SUPFAM" id="SSF56112">
    <property type="entry name" value="Protein kinase-like (PK-like)"/>
    <property type="match status" value="1"/>
</dbReference>
<proteinExistence type="predicted"/>
<sequence length="134" mass="15364">MGRVQSKSSMYSPTQSPEKLKQENRYVKGENRGRPIGQREAGKLWRQELERNGRETLVEGEGLKNDVGNVQRVRPGTYSNVYKARDRDTGKIVALKKVRFDTSEPESVKFMAREIMMLQKLDHPNVIKLEGVAM</sequence>
<dbReference type="GO" id="GO:0005634">
    <property type="term" value="C:nucleus"/>
    <property type="evidence" value="ECO:0007669"/>
    <property type="project" value="TreeGrafter"/>
</dbReference>
<evidence type="ECO:0000256" key="1">
    <source>
        <dbReference type="ARBA" id="ARBA00022741"/>
    </source>
</evidence>
<feature type="domain" description="Protein kinase" evidence="4">
    <location>
        <begin position="67"/>
        <end position="134"/>
    </location>
</feature>
<evidence type="ECO:0000259" key="4">
    <source>
        <dbReference type="PROSITE" id="PS50011"/>
    </source>
</evidence>
<dbReference type="GO" id="GO:0000307">
    <property type="term" value="C:cyclin-dependent protein kinase holoenzyme complex"/>
    <property type="evidence" value="ECO:0007669"/>
    <property type="project" value="TreeGrafter"/>
</dbReference>
<dbReference type="GO" id="GO:0008353">
    <property type="term" value="F:RNA polymerase II CTD heptapeptide repeat kinase activity"/>
    <property type="evidence" value="ECO:0007669"/>
    <property type="project" value="TreeGrafter"/>
</dbReference>
<dbReference type="Proteomes" id="UP000807159">
    <property type="component" value="Chromosome 5"/>
</dbReference>